<feature type="region of interest" description="Disordered" evidence="5">
    <location>
        <begin position="434"/>
        <end position="462"/>
    </location>
</feature>
<dbReference type="FunFam" id="3.40.50.2000:FF:000019">
    <property type="entry name" value="Glycosyltransferase"/>
    <property type="match status" value="1"/>
</dbReference>
<dbReference type="Gramene" id="CDP08071">
    <property type="protein sequence ID" value="CDP08071"/>
    <property type="gene ID" value="GSCOC_T00026773001"/>
</dbReference>
<dbReference type="GO" id="GO:0080044">
    <property type="term" value="F:quercetin 7-O-glucosyltransferase activity"/>
    <property type="evidence" value="ECO:0007669"/>
    <property type="project" value="TreeGrafter"/>
</dbReference>
<dbReference type="InParanoid" id="A0A068UHW4"/>
<evidence type="ECO:0000259" key="6">
    <source>
        <dbReference type="Pfam" id="PF26168"/>
    </source>
</evidence>
<evidence type="ECO:0000256" key="3">
    <source>
        <dbReference type="RuleBase" id="RU003718"/>
    </source>
</evidence>
<dbReference type="AlphaFoldDB" id="A0A068UHW4"/>
<dbReference type="EMBL" id="HG739114">
    <property type="protein sequence ID" value="CDP08071.1"/>
    <property type="molecule type" value="Genomic_DNA"/>
</dbReference>
<dbReference type="CDD" id="cd03784">
    <property type="entry name" value="GT1_Gtf-like"/>
    <property type="match status" value="1"/>
</dbReference>
<gene>
    <name evidence="7" type="ORF">GSCOC_T00026773001</name>
</gene>
<dbReference type="PROSITE" id="PS00375">
    <property type="entry name" value="UDPGT"/>
    <property type="match status" value="1"/>
</dbReference>
<dbReference type="Pfam" id="PF26168">
    <property type="entry name" value="Glyco_transf_N"/>
    <property type="match status" value="1"/>
</dbReference>
<dbReference type="EC" id="2.4.1.-" evidence="4"/>
<dbReference type="PhylomeDB" id="A0A068UHW4"/>
<proteinExistence type="inferred from homology"/>
<dbReference type="OMA" id="VCAIYYH"/>
<accession>A0A068UHW4</accession>
<evidence type="ECO:0000256" key="1">
    <source>
        <dbReference type="ARBA" id="ARBA00009995"/>
    </source>
</evidence>
<dbReference type="GO" id="GO:0080043">
    <property type="term" value="F:quercetin 3-O-glucosyltransferase activity"/>
    <property type="evidence" value="ECO:0007669"/>
    <property type="project" value="TreeGrafter"/>
</dbReference>
<name>A0A068UHW4_COFCA</name>
<reference evidence="8" key="1">
    <citation type="journal article" date="2014" name="Science">
        <title>The coffee genome provides insight into the convergent evolution of caffeine biosynthesis.</title>
        <authorList>
            <person name="Denoeud F."/>
            <person name="Carretero-Paulet L."/>
            <person name="Dereeper A."/>
            <person name="Droc G."/>
            <person name="Guyot R."/>
            <person name="Pietrella M."/>
            <person name="Zheng C."/>
            <person name="Alberti A."/>
            <person name="Anthony F."/>
            <person name="Aprea G."/>
            <person name="Aury J.M."/>
            <person name="Bento P."/>
            <person name="Bernard M."/>
            <person name="Bocs S."/>
            <person name="Campa C."/>
            <person name="Cenci A."/>
            <person name="Combes M.C."/>
            <person name="Crouzillat D."/>
            <person name="Da Silva C."/>
            <person name="Daddiego L."/>
            <person name="De Bellis F."/>
            <person name="Dussert S."/>
            <person name="Garsmeur O."/>
            <person name="Gayraud T."/>
            <person name="Guignon V."/>
            <person name="Jahn K."/>
            <person name="Jamilloux V."/>
            <person name="Joet T."/>
            <person name="Labadie K."/>
            <person name="Lan T."/>
            <person name="Leclercq J."/>
            <person name="Lepelley M."/>
            <person name="Leroy T."/>
            <person name="Li L.T."/>
            <person name="Librado P."/>
            <person name="Lopez L."/>
            <person name="Munoz A."/>
            <person name="Noel B."/>
            <person name="Pallavicini A."/>
            <person name="Perrotta G."/>
            <person name="Poncet V."/>
            <person name="Pot D."/>
            <person name="Priyono X."/>
            <person name="Rigoreau M."/>
            <person name="Rouard M."/>
            <person name="Rozas J."/>
            <person name="Tranchant-Dubreuil C."/>
            <person name="VanBuren R."/>
            <person name="Zhang Q."/>
            <person name="Andrade A.C."/>
            <person name="Argout X."/>
            <person name="Bertrand B."/>
            <person name="de Kochko A."/>
            <person name="Graziosi G."/>
            <person name="Henry R.J."/>
            <person name="Jayarama X."/>
            <person name="Ming R."/>
            <person name="Nagai C."/>
            <person name="Rounsley S."/>
            <person name="Sankoff D."/>
            <person name="Giuliano G."/>
            <person name="Albert V.A."/>
            <person name="Wincker P."/>
            <person name="Lashermes P."/>
        </authorList>
    </citation>
    <scope>NUCLEOTIDE SEQUENCE [LARGE SCALE GENOMIC DNA]</scope>
    <source>
        <strain evidence="8">cv. DH200-94</strain>
    </source>
</reference>
<protein>
    <recommendedName>
        <fullName evidence="4">Glycosyltransferase</fullName>
        <ecNumber evidence="4">2.4.1.-</ecNumber>
    </recommendedName>
</protein>
<evidence type="ECO:0000256" key="5">
    <source>
        <dbReference type="SAM" id="MobiDB-lite"/>
    </source>
</evidence>
<dbReference type="InterPro" id="IPR002213">
    <property type="entry name" value="UDP_glucos_trans"/>
</dbReference>
<dbReference type="Gene3D" id="3.40.50.2000">
    <property type="entry name" value="Glycogen Phosphorylase B"/>
    <property type="match status" value="2"/>
</dbReference>
<dbReference type="Proteomes" id="UP000295252">
    <property type="component" value="Chromosome V"/>
</dbReference>
<dbReference type="PANTHER" id="PTHR11926">
    <property type="entry name" value="GLUCOSYL/GLUCURONOSYL TRANSFERASES"/>
    <property type="match status" value="1"/>
</dbReference>
<dbReference type="InterPro" id="IPR035595">
    <property type="entry name" value="UDP_glycos_trans_CS"/>
</dbReference>
<sequence length="462" mass="51734">MDEIGCRIHVLAIPYPLQGHLNPMLQLCKRLTSKGLRITLVTSTSARISVQNQFESIQIEYILDDDNIEAEGSNDSEKGAAHFKRIQIAVSDNLAKLVEEKASSGHPVNIVLYDSMMPWILEIVQGQLGLKGAAFFTQACAVSAIYNHIHRGTLKVPLETSTILLPSMPQLESNDLPSFVYNPGPYPGVLDLVLGQNINLEKSDWLLFNSFDKLENEAVTWLTERYPIKTIGPSTPSMYTDKRLKDDKDYTINFFTPDSGACLKWLDTKETGSVVYVSFGSMSDLGENQMQEIACGLMNSNCNFLWVVRPSEESKIPRDFMSEAEERGLIVNWCPQPKVLSHRAVGCFMTHCGWNSTIEALSLGVPMVTMPVWADQTTNSKYIVDVWKVGLRVKASEEREMVTREEVERTIREVMHGEKASELRSNALRWKELAKEANSEGGSSDKNIEEFVSSVESTHSLS</sequence>
<keyword evidence="3" id="KW-0328">Glycosyltransferase</keyword>
<evidence type="ECO:0000256" key="2">
    <source>
        <dbReference type="ARBA" id="ARBA00022679"/>
    </source>
</evidence>
<organism evidence="7 8">
    <name type="scientific">Coffea canephora</name>
    <name type="common">Robusta coffee</name>
    <dbReference type="NCBI Taxonomy" id="49390"/>
    <lineage>
        <taxon>Eukaryota</taxon>
        <taxon>Viridiplantae</taxon>
        <taxon>Streptophyta</taxon>
        <taxon>Embryophyta</taxon>
        <taxon>Tracheophyta</taxon>
        <taxon>Spermatophyta</taxon>
        <taxon>Magnoliopsida</taxon>
        <taxon>eudicotyledons</taxon>
        <taxon>Gunneridae</taxon>
        <taxon>Pentapetalae</taxon>
        <taxon>asterids</taxon>
        <taxon>lamiids</taxon>
        <taxon>Gentianales</taxon>
        <taxon>Rubiaceae</taxon>
        <taxon>Ixoroideae</taxon>
        <taxon>Gardenieae complex</taxon>
        <taxon>Bertiereae - Coffeeae clade</taxon>
        <taxon>Coffeeae</taxon>
        <taxon>Coffea</taxon>
    </lineage>
</organism>
<dbReference type="OrthoDB" id="5835829at2759"/>
<comment type="similarity">
    <text evidence="1 3">Belongs to the UDP-glycosyltransferase family.</text>
</comment>
<dbReference type="PANTHER" id="PTHR11926:SF1560">
    <property type="entry name" value="UDP-GLYCOSYLTRANSFERASE 74E1-RELATED"/>
    <property type="match status" value="1"/>
</dbReference>
<keyword evidence="2 3" id="KW-0808">Transferase</keyword>
<evidence type="ECO:0000313" key="8">
    <source>
        <dbReference type="Proteomes" id="UP000295252"/>
    </source>
</evidence>
<feature type="domain" description="Glycosyltransferase N-terminal" evidence="6">
    <location>
        <begin position="8"/>
        <end position="46"/>
    </location>
</feature>
<keyword evidence="8" id="KW-1185">Reference proteome</keyword>
<evidence type="ECO:0000256" key="4">
    <source>
        <dbReference type="RuleBase" id="RU362057"/>
    </source>
</evidence>
<evidence type="ECO:0000313" key="7">
    <source>
        <dbReference type="EMBL" id="CDP08071.1"/>
    </source>
</evidence>
<dbReference type="InterPro" id="IPR058980">
    <property type="entry name" value="Glyco_transf_N"/>
</dbReference>
<dbReference type="Pfam" id="PF00201">
    <property type="entry name" value="UDPGT"/>
    <property type="match status" value="1"/>
</dbReference>
<dbReference type="SUPFAM" id="SSF53756">
    <property type="entry name" value="UDP-Glycosyltransferase/glycogen phosphorylase"/>
    <property type="match status" value="1"/>
</dbReference>